<organism evidence="9">
    <name type="scientific">Phaeodactylum tricornutum</name>
    <name type="common">Diatom</name>
    <dbReference type="NCBI Taxonomy" id="2850"/>
    <lineage>
        <taxon>Eukaryota</taxon>
        <taxon>Sar</taxon>
        <taxon>Stramenopiles</taxon>
        <taxon>Ochrophyta</taxon>
        <taxon>Bacillariophyta</taxon>
        <taxon>Bacillariophyceae</taxon>
        <taxon>Bacillariophycidae</taxon>
        <taxon>Naviculales</taxon>
        <taxon>Phaeodactylaceae</taxon>
        <taxon>Phaeodactylum</taxon>
    </lineage>
</organism>
<dbReference type="SMART" id="SM00338">
    <property type="entry name" value="BRLZ"/>
    <property type="match status" value="1"/>
</dbReference>
<protein>
    <submittedName>
        <fullName evidence="9">BZIP transcription factor</fullName>
    </submittedName>
</protein>
<keyword evidence="3" id="KW-0805">Transcription regulation</keyword>
<comment type="subcellular location">
    <subcellularLocation>
        <location evidence="1">Nucleus</location>
    </subcellularLocation>
</comment>
<proteinExistence type="evidence at transcript level"/>
<evidence type="ECO:0000256" key="2">
    <source>
        <dbReference type="ARBA" id="ARBA00007163"/>
    </source>
</evidence>
<dbReference type="AlphaFoldDB" id="F8WL66"/>
<evidence type="ECO:0000256" key="3">
    <source>
        <dbReference type="ARBA" id="ARBA00023015"/>
    </source>
</evidence>
<feature type="compositionally biased region" description="Acidic residues" evidence="7">
    <location>
        <begin position="1"/>
        <end position="14"/>
    </location>
</feature>
<evidence type="ECO:0000313" key="9">
    <source>
        <dbReference type="EMBL" id="BAK53455.1"/>
    </source>
</evidence>
<dbReference type="InterPro" id="IPR004827">
    <property type="entry name" value="bZIP"/>
</dbReference>
<gene>
    <name evidence="9" type="primary">ptbZIP11</name>
</gene>
<dbReference type="Gene3D" id="1.20.5.170">
    <property type="match status" value="1"/>
</dbReference>
<keyword evidence="4" id="KW-0238">DNA-binding</keyword>
<evidence type="ECO:0000256" key="7">
    <source>
        <dbReference type="SAM" id="MobiDB-lite"/>
    </source>
</evidence>
<name>F8WL66_PHATR</name>
<dbReference type="SUPFAM" id="SSF57959">
    <property type="entry name" value="Leucine zipper domain"/>
    <property type="match status" value="1"/>
</dbReference>
<evidence type="ECO:0000256" key="6">
    <source>
        <dbReference type="ARBA" id="ARBA00023242"/>
    </source>
</evidence>
<accession>F8WL66</accession>
<feature type="region of interest" description="Disordered" evidence="7">
    <location>
        <begin position="1"/>
        <end position="57"/>
    </location>
</feature>
<keyword evidence="6" id="KW-0539">Nucleus</keyword>
<evidence type="ECO:0000256" key="4">
    <source>
        <dbReference type="ARBA" id="ARBA00023125"/>
    </source>
</evidence>
<evidence type="ECO:0000259" key="8">
    <source>
        <dbReference type="PROSITE" id="PS50217"/>
    </source>
</evidence>
<dbReference type="GO" id="GO:0005634">
    <property type="term" value="C:nucleus"/>
    <property type="evidence" value="ECO:0007669"/>
    <property type="project" value="UniProtKB-SubCell"/>
</dbReference>
<dbReference type="CDD" id="cd14686">
    <property type="entry name" value="bZIP"/>
    <property type="match status" value="1"/>
</dbReference>
<dbReference type="PANTHER" id="PTHR47416">
    <property type="entry name" value="BASIC-LEUCINE ZIPPER TRANSCRIPTION FACTOR F-RELATED"/>
    <property type="match status" value="1"/>
</dbReference>
<reference evidence="9" key="1">
    <citation type="journal article" date="2012" name="Plant Physiol.">
        <title>CO2-cAMP-Responsive cis-Elements Targeted by a Transcription Factor with CREB/ATF-Like Basic Zipper Domain in the Marine Diatom Phaeodactylum tricornutum.</title>
        <authorList>
            <person name="Ohno N."/>
            <person name="Inoue T."/>
            <person name="Yamashiki R."/>
            <person name="Nakajima K."/>
            <person name="Kitahara Y."/>
            <person name="Ishibashi M."/>
            <person name="Matsuda Y."/>
        </authorList>
    </citation>
    <scope>NUCLEOTIDE SEQUENCE</scope>
</reference>
<dbReference type="PROSITE" id="PS00036">
    <property type="entry name" value="BZIP_BASIC"/>
    <property type="match status" value="1"/>
</dbReference>
<dbReference type="GO" id="GO:0003677">
    <property type="term" value="F:DNA binding"/>
    <property type="evidence" value="ECO:0007669"/>
    <property type="project" value="UniProtKB-KW"/>
</dbReference>
<dbReference type="Pfam" id="PF00170">
    <property type="entry name" value="bZIP_1"/>
    <property type="match status" value="1"/>
</dbReference>
<dbReference type="PANTHER" id="PTHR47416:SF8">
    <property type="entry name" value="BASIC-LEUCINE ZIPPER TRANSCRIPTION FACTOR E-RELATED"/>
    <property type="match status" value="1"/>
</dbReference>
<feature type="compositionally biased region" description="Basic and acidic residues" evidence="7">
    <location>
        <begin position="39"/>
        <end position="50"/>
    </location>
</feature>
<dbReference type="PROSITE" id="PS50217">
    <property type="entry name" value="BZIP"/>
    <property type="match status" value="1"/>
</dbReference>
<evidence type="ECO:0000256" key="1">
    <source>
        <dbReference type="ARBA" id="ARBA00004123"/>
    </source>
</evidence>
<dbReference type="EMBL" id="AB573066">
    <property type="protein sequence ID" value="BAK53455.1"/>
    <property type="molecule type" value="mRNA"/>
</dbReference>
<dbReference type="GO" id="GO:0003700">
    <property type="term" value="F:DNA-binding transcription factor activity"/>
    <property type="evidence" value="ECO:0007669"/>
    <property type="project" value="InterPro"/>
</dbReference>
<feature type="domain" description="BZIP" evidence="8">
    <location>
        <begin position="34"/>
        <end position="90"/>
    </location>
</feature>
<comment type="similarity">
    <text evidence="2">Belongs to the bZIP family.</text>
</comment>
<dbReference type="InterPro" id="IPR046347">
    <property type="entry name" value="bZIP_sf"/>
</dbReference>
<keyword evidence="5" id="KW-0804">Transcription</keyword>
<sequence length="166" mass="17974">MTAPDEYDHDDDDDHPSVGDGNSINDDDPEDVKARKRKERLEQNRISARESRKRKKTMIEELQRTVITLSRENKELNERNEQLRRQLMEIGTKYPNVVPLQAIVGQAAAHAPSQDAAAAAAAAQAPALQPPPGQAPVGLGNFNPMAWFPGGANTGAPAGGNGQTNM</sequence>
<evidence type="ECO:0000256" key="5">
    <source>
        <dbReference type="ARBA" id="ARBA00023163"/>
    </source>
</evidence>